<gene>
    <name evidence="7" type="ORF">A4R26_01715</name>
</gene>
<dbReference type="Proteomes" id="UP000192276">
    <property type="component" value="Unassembled WGS sequence"/>
</dbReference>
<dbReference type="AlphaFoldDB" id="A0A1V9GDZ0"/>
<dbReference type="PANTHER" id="PTHR35791:SF1">
    <property type="entry name" value="UPF0754 MEMBRANE PROTEIN YHEB"/>
    <property type="match status" value="1"/>
</dbReference>
<protein>
    <submittedName>
        <fullName evidence="7">DUF445 domain-containing protein</fullName>
    </submittedName>
</protein>
<proteinExistence type="inferred from homology"/>
<evidence type="ECO:0000256" key="5">
    <source>
        <dbReference type="ARBA" id="ARBA00023136"/>
    </source>
</evidence>
<dbReference type="OrthoDB" id="9787430at2"/>
<comment type="similarity">
    <text evidence="2">Belongs to the UPF0754 family.</text>
</comment>
<evidence type="ECO:0000256" key="2">
    <source>
        <dbReference type="ARBA" id="ARBA00008053"/>
    </source>
</evidence>
<evidence type="ECO:0000256" key="3">
    <source>
        <dbReference type="ARBA" id="ARBA00022692"/>
    </source>
</evidence>
<dbReference type="GO" id="GO:0012505">
    <property type="term" value="C:endomembrane system"/>
    <property type="evidence" value="ECO:0007669"/>
    <property type="project" value="UniProtKB-SubCell"/>
</dbReference>
<sequence length="202" mass="22828">MNWWLVIIIPVTSAFTGYITNRLAVKMLFRPRTPVRVFGITIQGIFPARQPQFAQRIGALVTSELVSFSEIEAKITSEESVKKIMPVAELHIDDFLRNKLKEAFPMIGMLIGEKTIGTLKTIFMNELETIFPVIMKEYVKNLQQDLDLEKMVAAKIAALSTDKLETAIYEGLKKELRQAGFFFGLLGFLIGLVQVGIVYILK</sequence>
<keyword evidence="8" id="KW-1185">Reference proteome</keyword>
<dbReference type="EMBL" id="LWBP01000001">
    <property type="protein sequence ID" value="OQP68678.1"/>
    <property type="molecule type" value="Genomic_DNA"/>
</dbReference>
<evidence type="ECO:0000256" key="6">
    <source>
        <dbReference type="SAM" id="Phobius"/>
    </source>
</evidence>
<feature type="transmembrane region" description="Helical" evidence="6">
    <location>
        <begin position="6"/>
        <end position="25"/>
    </location>
</feature>
<keyword evidence="4 6" id="KW-1133">Transmembrane helix</keyword>
<evidence type="ECO:0000313" key="8">
    <source>
        <dbReference type="Proteomes" id="UP000192276"/>
    </source>
</evidence>
<dbReference type="PANTHER" id="PTHR35791">
    <property type="entry name" value="UPF0754 MEMBRANE PROTEIN YHEB"/>
    <property type="match status" value="1"/>
</dbReference>
<dbReference type="InterPro" id="IPR007383">
    <property type="entry name" value="DUF445"/>
</dbReference>
<name>A0A1V9GDZ0_9BACT</name>
<keyword evidence="5 6" id="KW-0472">Membrane</keyword>
<feature type="transmembrane region" description="Helical" evidence="6">
    <location>
        <begin position="181"/>
        <end position="201"/>
    </location>
</feature>
<evidence type="ECO:0000313" key="7">
    <source>
        <dbReference type="EMBL" id="OQP68678.1"/>
    </source>
</evidence>
<dbReference type="Pfam" id="PF04286">
    <property type="entry name" value="DUF445"/>
    <property type="match status" value="1"/>
</dbReference>
<evidence type="ECO:0000256" key="1">
    <source>
        <dbReference type="ARBA" id="ARBA00004308"/>
    </source>
</evidence>
<organism evidence="7 8">
    <name type="scientific">Niastella populi</name>
    <dbReference type="NCBI Taxonomy" id="550983"/>
    <lineage>
        <taxon>Bacteria</taxon>
        <taxon>Pseudomonadati</taxon>
        <taxon>Bacteroidota</taxon>
        <taxon>Chitinophagia</taxon>
        <taxon>Chitinophagales</taxon>
        <taxon>Chitinophagaceae</taxon>
        <taxon>Niastella</taxon>
    </lineage>
</organism>
<dbReference type="RefSeq" id="WP_081159124.1">
    <property type="nucleotide sequence ID" value="NZ_LWBP01000001.1"/>
</dbReference>
<comment type="subcellular location">
    <subcellularLocation>
        <location evidence="1">Endomembrane system</location>
    </subcellularLocation>
</comment>
<evidence type="ECO:0000256" key="4">
    <source>
        <dbReference type="ARBA" id="ARBA00022989"/>
    </source>
</evidence>
<reference evidence="8" key="1">
    <citation type="submission" date="2016-04" db="EMBL/GenBank/DDBJ databases">
        <authorList>
            <person name="Chen L."/>
            <person name="Zhuang W."/>
            <person name="Wang G."/>
        </authorList>
    </citation>
    <scope>NUCLEOTIDE SEQUENCE [LARGE SCALE GENOMIC DNA]</scope>
    <source>
        <strain evidence="8">208</strain>
    </source>
</reference>
<accession>A0A1V9GDZ0</accession>
<keyword evidence="3 6" id="KW-0812">Transmembrane</keyword>
<comment type="caution">
    <text evidence="7">The sequence shown here is derived from an EMBL/GenBank/DDBJ whole genome shotgun (WGS) entry which is preliminary data.</text>
</comment>